<dbReference type="EMBL" id="ML771267">
    <property type="protein sequence ID" value="KAE9382604.1"/>
    <property type="molecule type" value="Genomic_DNA"/>
</dbReference>
<dbReference type="Proteomes" id="UP000799118">
    <property type="component" value="Unassembled WGS sequence"/>
</dbReference>
<protein>
    <submittedName>
        <fullName evidence="2">Uncharacterized protein</fullName>
    </submittedName>
</protein>
<evidence type="ECO:0000256" key="1">
    <source>
        <dbReference type="SAM" id="Coils"/>
    </source>
</evidence>
<name>A0A6A4GAV0_9AGAR</name>
<dbReference type="OrthoDB" id="3365698at2759"/>
<organism evidence="2 3">
    <name type="scientific">Gymnopus androsaceus JB14</name>
    <dbReference type="NCBI Taxonomy" id="1447944"/>
    <lineage>
        <taxon>Eukaryota</taxon>
        <taxon>Fungi</taxon>
        <taxon>Dikarya</taxon>
        <taxon>Basidiomycota</taxon>
        <taxon>Agaricomycotina</taxon>
        <taxon>Agaricomycetes</taxon>
        <taxon>Agaricomycetidae</taxon>
        <taxon>Agaricales</taxon>
        <taxon>Marasmiineae</taxon>
        <taxon>Omphalotaceae</taxon>
        <taxon>Gymnopus</taxon>
    </lineage>
</organism>
<reference evidence="2" key="1">
    <citation type="journal article" date="2019" name="Environ. Microbiol.">
        <title>Fungal ecological strategies reflected in gene transcription - a case study of two litter decomposers.</title>
        <authorList>
            <person name="Barbi F."/>
            <person name="Kohler A."/>
            <person name="Barry K."/>
            <person name="Baskaran P."/>
            <person name="Daum C."/>
            <person name="Fauchery L."/>
            <person name="Ihrmark K."/>
            <person name="Kuo A."/>
            <person name="LaButti K."/>
            <person name="Lipzen A."/>
            <person name="Morin E."/>
            <person name="Grigoriev I.V."/>
            <person name="Henrissat B."/>
            <person name="Lindahl B."/>
            <person name="Martin F."/>
        </authorList>
    </citation>
    <scope>NUCLEOTIDE SEQUENCE</scope>
    <source>
        <strain evidence="2">JB14</strain>
    </source>
</reference>
<keyword evidence="3" id="KW-1185">Reference proteome</keyword>
<proteinExistence type="predicted"/>
<keyword evidence="1" id="KW-0175">Coiled coil</keyword>
<dbReference type="AlphaFoldDB" id="A0A6A4GAV0"/>
<evidence type="ECO:0000313" key="3">
    <source>
        <dbReference type="Proteomes" id="UP000799118"/>
    </source>
</evidence>
<sequence>MAEYLSRPRIEGPIWLESSDISFLQTQLSETETHIEDLEKQISELMRQKDAKVLERDSIQNILSPIRRAPVEILSEILELSCLPEDGIFSADYDLFRHASAVSRVCVAWRKAAHSTPRIWSKICLSVRKHEMVLLKLGLFMAGITEWIVRSQGLPLDVYLRITLISAEVMHFKLHVGIRDLEQHSLPLFRLPCSSLPSFGEVEQLTSLVINSRHWNTGFDLAQAKNLVSLTLDSPEFGVVGVSLTLPALRILDVSIRDIPNNPLQALTTPLLEDLTLRWLTQDIHDAC</sequence>
<feature type="coiled-coil region" evidence="1">
    <location>
        <begin position="21"/>
        <end position="55"/>
    </location>
</feature>
<evidence type="ECO:0000313" key="2">
    <source>
        <dbReference type="EMBL" id="KAE9382604.1"/>
    </source>
</evidence>
<gene>
    <name evidence="2" type="ORF">BT96DRAFT_1010350</name>
</gene>
<accession>A0A6A4GAV0</accession>